<evidence type="ECO:0000256" key="3">
    <source>
        <dbReference type="ARBA" id="ARBA00012608"/>
    </source>
</evidence>
<comment type="subcellular location">
    <subcellularLocation>
        <location evidence="1">Cytoplasm</location>
    </subcellularLocation>
</comment>
<feature type="binding site" evidence="14">
    <location>
        <position position="197"/>
    </location>
    <ligand>
        <name>NAD(+)</name>
        <dbReference type="ChEBI" id="CHEBI:57540"/>
    </ligand>
</feature>
<dbReference type="FunFam" id="3.30.390.30:FF:000001">
    <property type="entry name" value="Dihydrolipoyl dehydrogenase"/>
    <property type="match status" value="1"/>
</dbReference>
<dbReference type="PRINTS" id="PR00368">
    <property type="entry name" value="FADPNR"/>
</dbReference>
<dbReference type="Gene3D" id="3.30.390.30">
    <property type="match status" value="1"/>
</dbReference>
<dbReference type="InterPro" id="IPR012999">
    <property type="entry name" value="Pyr_OxRdtase_I_AS"/>
</dbReference>
<dbReference type="PRINTS" id="PR00411">
    <property type="entry name" value="PNDRDTASEI"/>
</dbReference>
<keyword evidence="11 16" id="KW-0676">Redox-active center</keyword>
<dbReference type="NCBIfam" id="TIGR01350">
    <property type="entry name" value="lipoamide_DH"/>
    <property type="match status" value="1"/>
</dbReference>
<keyword evidence="8 16" id="KW-0560">Oxidoreductase</keyword>
<dbReference type="RefSeq" id="WP_086951964.1">
    <property type="nucleotide sequence ID" value="NZ_FWFD01000015.1"/>
</dbReference>
<feature type="binding site" evidence="14">
    <location>
        <position position="256"/>
    </location>
    <ligand>
        <name>NAD(+)</name>
        <dbReference type="ChEBI" id="CHEBI:57540"/>
    </ligand>
</feature>
<comment type="cofactor">
    <cofactor evidence="14 16">
        <name>FAD</name>
        <dbReference type="ChEBI" id="CHEBI:57692"/>
    </cofactor>
    <text evidence="14 16">Binds 1 FAD per subunit.</text>
</comment>
<evidence type="ECO:0000256" key="10">
    <source>
        <dbReference type="ARBA" id="ARBA00023157"/>
    </source>
</evidence>
<keyword evidence="20" id="KW-1185">Reference proteome</keyword>
<keyword evidence="9 14" id="KW-0520">NAD</keyword>
<dbReference type="InterPro" id="IPR004099">
    <property type="entry name" value="Pyr_nucl-diS_OxRdtase_dimer"/>
</dbReference>
<feature type="active site" description="Proton acceptor" evidence="13">
    <location>
        <position position="429"/>
    </location>
</feature>
<dbReference type="Pfam" id="PF07992">
    <property type="entry name" value="Pyr_redox_2"/>
    <property type="match status" value="1"/>
</dbReference>
<evidence type="ECO:0000256" key="4">
    <source>
        <dbReference type="ARBA" id="ARBA00016961"/>
    </source>
</evidence>
<dbReference type="Proteomes" id="UP000195918">
    <property type="component" value="Unassembled WGS sequence"/>
</dbReference>
<dbReference type="AlphaFoldDB" id="A0A1X6WPR9"/>
<evidence type="ECO:0000256" key="14">
    <source>
        <dbReference type="PIRSR" id="PIRSR000350-3"/>
    </source>
</evidence>
<dbReference type="PANTHER" id="PTHR22912">
    <property type="entry name" value="DISULFIDE OXIDOREDUCTASE"/>
    <property type="match status" value="1"/>
</dbReference>
<proteinExistence type="inferred from homology"/>
<keyword evidence="6 16" id="KW-0285">Flavoprotein</keyword>
<reference evidence="20" key="1">
    <citation type="submission" date="2017-02" db="EMBL/GenBank/DDBJ databases">
        <authorList>
            <person name="Dridi B."/>
        </authorList>
    </citation>
    <scope>NUCLEOTIDE SEQUENCE [LARGE SCALE GENOMIC DNA]</scope>
    <source>
        <strain evidence="20">bH819</strain>
    </source>
</reference>
<keyword evidence="7 14" id="KW-0274">FAD</keyword>
<accession>A0A1X6WPR9</accession>
<evidence type="ECO:0000256" key="7">
    <source>
        <dbReference type="ARBA" id="ARBA00022827"/>
    </source>
</evidence>
<organism evidence="19 20">
    <name type="scientific">Vagococcus fluvialis bH819</name>
    <dbReference type="NCBI Taxonomy" id="1255619"/>
    <lineage>
        <taxon>Bacteria</taxon>
        <taxon>Bacillati</taxon>
        <taxon>Bacillota</taxon>
        <taxon>Bacilli</taxon>
        <taxon>Lactobacillales</taxon>
        <taxon>Enterococcaceae</taxon>
        <taxon>Vagococcus</taxon>
    </lineage>
</organism>
<feature type="disulfide bond" description="Redox-active" evidence="15">
    <location>
        <begin position="41"/>
        <end position="46"/>
    </location>
</feature>
<evidence type="ECO:0000256" key="11">
    <source>
        <dbReference type="ARBA" id="ARBA00023284"/>
    </source>
</evidence>
<dbReference type="GO" id="GO:0006103">
    <property type="term" value="P:2-oxoglutarate metabolic process"/>
    <property type="evidence" value="ECO:0007669"/>
    <property type="project" value="TreeGrafter"/>
</dbReference>
<evidence type="ECO:0000259" key="17">
    <source>
        <dbReference type="Pfam" id="PF02852"/>
    </source>
</evidence>
<dbReference type="InterPro" id="IPR050151">
    <property type="entry name" value="Class-I_Pyr_Nuc-Dis_Oxidored"/>
</dbReference>
<evidence type="ECO:0000256" key="8">
    <source>
        <dbReference type="ARBA" id="ARBA00023002"/>
    </source>
</evidence>
<keyword evidence="10" id="KW-1015">Disulfide bond</keyword>
<protein>
    <recommendedName>
        <fullName evidence="4 16">Dihydrolipoyl dehydrogenase</fullName>
        <ecNumber evidence="3 16">1.8.1.4</ecNumber>
    </recommendedName>
</protein>
<dbReference type="Pfam" id="PF02852">
    <property type="entry name" value="Pyr_redox_dim"/>
    <property type="match status" value="1"/>
</dbReference>
<dbReference type="GO" id="GO:0004148">
    <property type="term" value="F:dihydrolipoyl dehydrogenase (NADH) activity"/>
    <property type="evidence" value="ECO:0007669"/>
    <property type="project" value="UniProtKB-EC"/>
</dbReference>
<dbReference type="InterPro" id="IPR036188">
    <property type="entry name" value="FAD/NAD-bd_sf"/>
</dbReference>
<evidence type="ECO:0000313" key="20">
    <source>
        <dbReference type="Proteomes" id="UP000195918"/>
    </source>
</evidence>
<feature type="binding site" evidence="14">
    <location>
        <begin position="302"/>
        <end position="305"/>
    </location>
    <ligand>
        <name>FAD</name>
        <dbReference type="ChEBI" id="CHEBI:57692"/>
    </ligand>
</feature>
<evidence type="ECO:0000256" key="2">
    <source>
        <dbReference type="ARBA" id="ARBA00007532"/>
    </source>
</evidence>
<evidence type="ECO:0000256" key="9">
    <source>
        <dbReference type="ARBA" id="ARBA00023027"/>
    </source>
</evidence>
<dbReference type="GO" id="GO:0050660">
    <property type="term" value="F:flavin adenine dinucleotide binding"/>
    <property type="evidence" value="ECO:0007669"/>
    <property type="project" value="InterPro"/>
</dbReference>
<evidence type="ECO:0000256" key="15">
    <source>
        <dbReference type="PIRSR" id="PIRSR000350-4"/>
    </source>
</evidence>
<dbReference type="OrthoDB" id="9800167at2"/>
<dbReference type="PIRSF" id="PIRSF000350">
    <property type="entry name" value="Mercury_reductase_MerA"/>
    <property type="match status" value="1"/>
</dbReference>
<feature type="domain" description="FAD/NAD(P)-binding" evidence="18">
    <location>
        <begin position="4"/>
        <end position="311"/>
    </location>
</feature>
<dbReference type="EMBL" id="FWFD01000015">
    <property type="protein sequence ID" value="SLM86331.1"/>
    <property type="molecule type" value="Genomic_DNA"/>
</dbReference>
<feature type="domain" description="Pyridine nucleotide-disulphide oxidoreductase dimerisation" evidence="17">
    <location>
        <begin position="331"/>
        <end position="438"/>
    </location>
</feature>
<dbReference type="SUPFAM" id="SSF55424">
    <property type="entry name" value="FAD/NAD-linked reductases, dimerisation (C-terminal) domain"/>
    <property type="match status" value="1"/>
</dbReference>
<gene>
    <name evidence="19" type="ORF">FM121_09590</name>
</gene>
<dbReference type="InterPro" id="IPR023753">
    <property type="entry name" value="FAD/NAD-binding_dom"/>
</dbReference>
<evidence type="ECO:0000259" key="18">
    <source>
        <dbReference type="Pfam" id="PF07992"/>
    </source>
</evidence>
<evidence type="ECO:0000256" key="12">
    <source>
        <dbReference type="ARBA" id="ARBA00049187"/>
    </source>
</evidence>
<comment type="catalytic activity">
    <reaction evidence="12 16">
        <text>N(6)-[(R)-dihydrolipoyl]-L-lysyl-[protein] + NAD(+) = N(6)-[(R)-lipoyl]-L-lysyl-[protein] + NADH + H(+)</text>
        <dbReference type="Rhea" id="RHEA:15045"/>
        <dbReference type="Rhea" id="RHEA-COMP:10474"/>
        <dbReference type="Rhea" id="RHEA-COMP:10475"/>
        <dbReference type="ChEBI" id="CHEBI:15378"/>
        <dbReference type="ChEBI" id="CHEBI:57540"/>
        <dbReference type="ChEBI" id="CHEBI:57945"/>
        <dbReference type="ChEBI" id="CHEBI:83099"/>
        <dbReference type="ChEBI" id="CHEBI:83100"/>
        <dbReference type="EC" id="1.8.1.4"/>
    </reaction>
</comment>
<evidence type="ECO:0000256" key="5">
    <source>
        <dbReference type="ARBA" id="ARBA00022490"/>
    </source>
</evidence>
<dbReference type="InterPro" id="IPR006258">
    <property type="entry name" value="Lipoamide_DH"/>
</dbReference>
<keyword evidence="5" id="KW-0963">Cytoplasm</keyword>
<dbReference type="EC" id="1.8.1.4" evidence="3 16"/>
<feature type="binding site" evidence="14">
    <location>
        <position position="296"/>
    </location>
    <ligand>
        <name>FAD</name>
        <dbReference type="ChEBI" id="CHEBI:57692"/>
    </ligand>
</feature>
<feature type="binding site" evidence="14">
    <location>
        <position position="50"/>
    </location>
    <ligand>
        <name>FAD</name>
        <dbReference type="ChEBI" id="CHEBI:57692"/>
    </ligand>
</feature>
<dbReference type="PANTHER" id="PTHR22912:SF217">
    <property type="entry name" value="DIHYDROLIPOYL DEHYDROGENASE"/>
    <property type="match status" value="1"/>
</dbReference>
<evidence type="ECO:0000256" key="16">
    <source>
        <dbReference type="RuleBase" id="RU003692"/>
    </source>
</evidence>
<dbReference type="SUPFAM" id="SSF51905">
    <property type="entry name" value="FAD/NAD(P)-binding domain"/>
    <property type="match status" value="1"/>
</dbReference>
<feature type="binding site" evidence="14">
    <location>
        <begin position="137"/>
        <end position="139"/>
    </location>
    <ligand>
        <name>FAD</name>
        <dbReference type="ChEBI" id="CHEBI:57692"/>
    </ligand>
</feature>
<dbReference type="InterPro" id="IPR016156">
    <property type="entry name" value="FAD/NAD-linked_Rdtase_dimer_sf"/>
</dbReference>
<dbReference type="PROSITE" id="PS00076">
    <property type="entry name" value="PYRIDINE_REDOX_1"/>
    <property type="match status" value="1"/>
</dbReference>
<sequence length="445" mass="49033">MKKYNLIVIGAGPGGYVAAVEAARLGQKVAVIEKEKIGGTCLNVGCIPSKAYLKHASWVDEMEEANRFGLKNTLTDIDYSKLVDRKNGVVNQLQQGIHYLFNQNKIDYYEGEAELRTSHEVVVNQDLLESDYVLLATGSKPFVPPINGIEQADYLTTDTFFDLKELPEELVIIGGGVIGIELAFAMAPLGTKVTIVEVAPSILMTEDKEATQIIKNQLKKMKVEVIEGANIKQVTQKNVELTEQILSFDQLLVVTGRKGNLEIGDNLNLEKTDNHKFIKINRHYQTSVENVYAVGDIVDGFMLAHAASKEGIKAVRHMFGEKEAPLKNEQVPRCVYTHPEIASFGLSEAEAEEKGYDILVSKTSYSANGRAIAGNETTGFIKIIADKKYHEILGGVIVGSNATEMIHTLLAIKESEGRLEEIEKMTFAHPTLSEMIGELGSQMIF</sequence>
<evidence type="ECO:0000256" key="6">
    <source>
        <dbReference type="ARBA" id="ARBA00022630"/>
    </source>
</evidence>
<name>A0A1X6WPR9_9ENTE</name>
<evidence type="ECO:0000313" key="19">
    <source>
        <dbReference type="EMBL" id="SLM86331.1"/>
    </source>
</evidence>
<comment type="similarity">
    <text evidence="2 16">Belongs to the class-I pyridine nucleotide-disulfide oxidoreductase family.</text>
</comment>
<dbReference type="Gene3D" id="3.50.50.60">
    <property type="entry name" value="FAD/NAD(P)-binding domain"/>
    <property type="match status" value="2"/>
</dbReference>
<comment type="miscellaneous">
    <text evidence="16">The active site is a redox-active disulfide bond.</text>
</comment>
<evidence type="ECO:0000256" key="1">
    <source>
        <dbReference type="ARBA" id="ARBA00004496"/>
    </source>
</evidence>
<feature type="binding site" evidence="14">
    <location>
        <begin position="174"/>
        <end position="181"/>
    </location>
    <ligand>
        <name>NAD(+)</name>
        <dbReference type="ChEBI" id="CHEBI:57540"/>
    </ligand>
</feature>
<keyword evidence="14" id="KW-0547">Nucleotide-binding</keyword>
<dbReference type="InterPro" id="IPR001100">
    <property type="entry name" value="Pyr_nuc-diS_OxRdtase"/>
</dbReference>
<dbReference type="GO" id="GO:0005737">
    <property type="term" value="C:cytoplasm"/>
    <property type="evidence" value="ECO:0007669"/>
    <property type="project" value="UniProtKB-SubCell"/>
</dbReference>
<evidence type="ECO:0000256" key="13">
    <source>
        <dbReference type="PIRSR" id="PIRSR000350-2"/>
    </source>
</evidence>